<keyword evidence="2" id="KW-1185">Reference proteome</keyword>
<evidence type="ECO:0000313" key="2">
    <source>
        <dbReference type="Proteomes" id="UP000193920"/>
    </source>
</evidence>
<organism evidence="1 2">
    <name type="scientific">Neocallimastix californiae</name>
    <dbReference type="NCBI Taxonomy" id="1754190"/>
    <lineage>
        <taxon>Eukaryota</taxon>
        <taxon>Fungi</taxon>
        <taxon>Fungi incertae sedis</taxon>
        <taxon>Chytridiomycota</taxon>
        <taxon>Chytridiomycota incertae sedis</taxon>
        <taxon>Neocallimastigomycetes</taxon>
        <taxon>Neocallimastigales</taxon>
        <taxon>Neocallimastigaceae</taxon>
        <taxon>Neocallimastix</taxon>
    </lineage>
</organism>
<dbReference type="AlphaFoldDB" id="A0A1Y2EM88"/>
<accession>A0A1Y2EM88</accession>
<dbReference type="Proteomes" id="UP000193920">
    <property type="component" value="Unassembled WGS sequence"/>
</dbReference>
<comment type="caution">
    <text evidence="1">The sequence shown here is derived from an EMBL/GenBank/DDBJ whole genome shotgun (WGS) entry which is preliminary data.</text>
</comment>
<dbReference type="EMBL" id="MCOG01000038">
    <property type="protein sequence ID" value="ORY72629.1"/>
    <property type="molecule type" value="Genomic_DNA"/>
</dbReference>
<proteinExistence type="predicted"/>
<gene>
    <name evidence="1" type="ORF">LY90DRAFT_503577</name>
</gene>
<evidence type="ECO:0000313" key="1">
    <source>
        <dbReference type="EMBL" id="ORY72629.1"/>
    </source>
</evidence>
<protein>
    <submittedName>
        <fullName evidence="1">Uncharacterized protein</fullName>
    </submittedName>
</protein>
<reference evidence="1 2" key="1">
    <citation type="submission" date="2016-08" db="EMBL/GenBank/DDBJ databases">
        <title>A Parts List for Fungal Cellulosomes Revealed by Comparative Genomics.</title>
        <authorList>
            <consortium name="DOE Joint Genome Institute"/>
            <person name="Haitjema C.H."/>
            <person name="Gilmore S.P."/>
            <person name="Henske J.K."/>
            <person name="Solomon K.V."/>
            <person name="De Groot R."/>
            <person name="Kuo A."/>
            <person name="Mondo S.J."/>
            <person name="Salamov A.A."/>
            <person name="Labutti K."/>
            <person name="Zhao Z."/>
            <person name="Chiniquy J."/>
            <person name="Barry K."/>
            <person name="Brewer H.M."/>
            <person name="Purvine S.O."/>
            <person name="Wright A.T."/>
            <person name="Boxma B."/>
            <person name="Van Alen T."/>
            <person name="Hackstein J.H."/>
            <person name="Baker S.E."/>
            <person name="Grigoriev I.V."/>
            <person name="O'Malley M.A."/>
        </authorList>
    </citation>
    <scope>NUCLEOTIDE SEQUENCE [LARGE SCALE GENOMIC DNA]</scope>
    <source>
        <strain evidence="1 2">G1</strain>
    </source>
</reference>
<dbReference type="OrthoDB" id="5595153at2759"/>
<name>A0A1Y2EM88_9FUNG</name>
<sequence>MDKIITYNNIYNYIEKQKQFLIQVKSIQYDITKKDYKKQGYSFTDYVKSKWNISKAQAYRYLISAKVLDQLKEFDILPNYERLCRSLNSVTETPQQIKLLWGTIVKRYRNTPDNINSSMISKVWKELYNDKKYFHICHIDKKFNDKIEQTLVNYSRRIKSKQINSKTNNSTNEVCYVPAFQPQYIVSNDNNQFQNIIYY</sequence>
<dbReference type="STRING" id="1754190.A0A1Y2EM88"/>